<gene>
    <name evidence="2" type="ORF">PAXRUDRAFT_35888</name>
</gene>
<dbReference type="EMBL" id="KN825811">
    <property type="protein sequence ID" value="KIK81372.1"/>
    <property type="molecule type" value="Genomic_DNA"/>
</dbReference>
<reference evidence="3" key="2">
    <citation type="submission" date="2015-01" db="EMBL/GenBank/DDBJ databases">
        <title>Evolutionary Origins and Diversification of the Mycorrhizal Mutualists.</title>
        <authorList>
            <consortium name="DOE Joint Genome Institute"/>
            <consortium name="Mycorrhizal Genomics Consortium"/>
            <person name="Kohler A."/>
            <person name="Kuo A."/>
            <person name="Nagy L.G."/>
            <person name="Floudas D."/>
            <person name="Copeland A."/>
            <person name="Barry K.W."/>
            <person name="Cichocki N."/>
            <person name="Veneault-Fourrey C."/>
            <person name="LaButti K."/>
            <person name="Lindquist E.A."/>
            <person name="Lipzen A."/>
            <person name="Lundell T."/>
            <person name="Morin E."/>
            <person name="Murat C."/>
            <person name="Riley R."/>
            <person name="Ohm R."/>
            <person name="Sun H."/>
            <person name="Tunlid A."/>
            <person name="Henrissat B."/>
            <person name="Grigoriev I.V."/>
            <person name="Hibbett D.S."/>
            <person name="Martin F."/>
        </authorList>
    </citation>
    <scope>NUCLEOTIDE SEQUENCE [LARGE SCALE GENOMIC DNA]</scope>
    <source>
        <strain evidence="3">Ve08.2h10</strain>
    </source>
</reference>
<dbReference type="AlphaFoldDB" id="A0A0D0CF89"/>
<proteinExistence type="predicted"/>
<keyword evidence="3" id="KW-1185">Reference proteome</keyword>
<feature type="region of interest" description="Disordered" evidence="1">
    <location>
        <begin position="59"/>
        <end position="93"/>
    </location>
</feature>
<evidence type="ECO:0000313" key="3">
    <source>
        <dbReference type="Proteomes" id="UP000054538"/>
    </source>
</evidence>
<name>A0A0D0CF89_9AGAM</name>
<accession>A0A0D0CF89</accession>
<protein>
    <submittedName>
        <fullName evidence="2">Uncharacterized protein</fullName>
    </submittedName>
</protein>
<evidence type="ECO:0000256" key="1">
    <source>
        <dbReference type="SAM" id="MobiDB-lite"/>
    </source>
</evidence>
<reference evidence="2 3" key="1">
    <citation type="submission" date="2014-04" db="EMBL/GenBank/DDBJ databases">
        <authorList>
            <consortium name="DOE Joint Genome Institute"/>
            <person name="Kuo A."/>
            <person name="Kohler A."/>
            <person name="Jargeat P."/>
            <person name="Nagy L.G."/>
            <person name="Floudas D."/>
            <person name="Copeland A."/>
            <person name="Barry K.W."/>
            <person name="Cichocki N."/>
            <person name="Veneault-Fourrey C."/>
            <person name="LaButti K."/>
            <person name="Lindquist E.A."/>
            <person name="Lipzen A."/>
            <person name="Lundell T."/>
            <person name="Morin E."/>
            <person name="Murat C."/>
            <person name="Sun H."/>
            <person name="Tunlid A."/>
            <person name="Henrissat B."/>
            <person name="Grigoriev I.V."/>
            <person name="Hibbett D.S."/>
            <person name="Martin F."/>
            <person name="Nordberg H.P."/>
            <person name="Cantor M.N."/>
            <person name="Hua S.X."/>
        </authorList>
    </citation>
    <scope>NUCLEOTIDE SEQUENCE [LARGE SCALE GENOMIC DNA]</scope>
    <source>
        <strain evidence="2 3">Ve08.2h10</strain>
    </source>
</reference>
<dbReference type="HOGENOM" id="CLU_2400357_0_0_1"/>
<dbReference type="InParanoid" id="A0A0D0CF89"/>
<sequence>MSQDLPIITVELPFEIRMFTFNYEGHHVPTKIILLDPPSHLFISNLVDSPNMMQGAQVLNTEGGSQHAGEAKEKKRKGTHSPSKCLPSKCLKV</sequence>
<dbReference type="OrthoDB" id="10353738at2759"/>
<organism evidence="2 3">
    <name type="scientific">Paxillus rubicundulus Ve08.2h10</name>
    <dbReference type="NCBI Taxonomy" id="930991"/>
    <lineage>
        <taxon>Eukaryota</taxon>
        <taxon>Fungi</taxon>
        <taxon>Dikarya</taxon>
        <taxon>Basidiomycota</taxon>
        <taxon>Agaricomycotina</taxon>
        <taxon>Agaricomycetes</taxon>
        <taxon>Agaricomycetidae</taxon>
        <taxon>Boletales</taxon>
        <taxon>Paxilineae</taxon>
        <taxon>Paxillaceae</taxon>
        <taxon>Paxillus</taxon>
    </lineage>
</organism>
<dbReference type="Proteomes" id="UP000054538">
    <property type="component" value="Unassembled WGS sequence"/>
</dbReference>
<evidence type="ECO:0000313" key="2">
    <source>
        <dbReference type="EMBL" id="KIK81372.1"/>
    </source>
</evidence>